<keyword evidence="4 8" id="KW-0812">Transmembrane</keyword>
<dbReference type="NCBIfam" id="TIGR04476">
    <property type="entry name" value="exosort_XrtN"/>
    <property type="match status" value="1"/>
</dbReference>
<feature type="transmembrane region" description="Helical" evidence="8">
    <location>
        <begin position="158"/>
        <end position="184"/>
    </location>
</feature>
<comment type="subcellular location">
    <subcellularLocation>
        <location evidence="1">Cell membrane</location>
        <topology evidence="1">Multi-pass membrane protein</topology>
    </subcellularLocation>
</comment>
<sequence>MTKTLSHDTSKAGLIIAYIILFINISYKGYFLSDTTFWLGLGVLAYVLKVGTLTERSMRFFAPTLLLALVSFYIPTFSIRYLLLVIALLFCVESLFGKISELAFISLLLMSPLFRYISETFTFPIRIWLSEISGHLLTRLHFPVEVKGNLILLNGDDFLVDAACTGLQMLGVSFLLTVFLLAYYQAVFQKKIGFGWQLASLAITFLLNIVSNLCRILLLIIFKIPPENFLHDLMGICCLLAYVWLPMAWLIKQITPKQKAALIKADIQVSGI</sequence>
<evidence type="ECO:0000313" key="10">
    <source>
        <dbReference type="Proteomes" id="UP001597510"/>
    </source>
</evidence>
<keyword evidence="6 8" id="KW-1133">Transmembrane helix</keyword>
<dbReference type="EMBL" id="JBHULC010000018">
    <property type="protein sequence ID" value="MFD2522378.1"/>
    <property type="molecule type" value="Genomic_DNA"/>
</dbReference>
<keyword evidence="3" id="KW-0645">Protease</keyword>
<dbReference type="InterPro" id="IPR026392">
    <property type="entry name" value="Exo/Archaeosortase_dom"/>
</dbReference>
<dbReference type="RefSeq" id="WP_340234630.1">
    <property type="nucleotide sequence ID" value="NZ_JBBEWC010000002.1"/>
</dbReference>
<evidence type="ECO:0000256" key="2">
    <source>
        <dbReference type="ARBA" id="ARBA00022475"/>
    </source>
</evidence>
<feature type="transmembrane region" description="Helical" evidence="8">
    <location>
        <begin position="65"/>
        <end position="89"/>
    </location>
</feature>
<comment type="caution">
    <text evidence="9">The sequence shown here is derived from an EMBL/GenBank/DDBJ whole genome shotgun (WGS) entry which is preliminary data.</text>
</comment>
<dbReference type="Pfam" id="PF09721">
    <property type="entry name" value="Exosortase_EpsH"/>
    <property type="match status" value="1"/>
</dbReference>
<evidence type="ECO:0000256" key="5">
    <source>
        <dbReference type="ARBA" id="ARBA00022801"/>
    </source>
</evidence>
<organism evidence="9 10">
    <name type="scientific">Emticicia soli</name>
    <dbReference type="NCBI Taxonomy" id="2027878"/>
    <lineage>
        <taxon>Bacteria</taxon>
        <taxon>Pseudomonadati</taxon>
        <taxon>Bacteroidota</taxon>
        <taxon>Cytophagia</taxon>
        <taxon>Cytophagales</taxon>
        <taxon>Leadbetterellaceae</taxon>
        <taxon>Emticicia</taxon>
    </lineage>
</organism>
<dbReference type="InterPro" id="IPR019127">
    <property type="entry name" value="Exosortase"/>
</dbReference>
<accession>A0ABW5JBF4</accession>
<keyword evidence="2" id="KW-1003">Cell membrane</keyword>
<keyword evidence="7 8" id="KW-0472">Membrane</keyword>
<keyword evidence="10" id="KW-1185">Reference proteome</keyword>
<evidence type="ECO:0000256" key="3">
    <source>
        <dbReference type="ARBA" id="ARBA00022670"/>
    </source>
</evidence>
<evidence type="ECO:0000256" key="8">
    <source>
        <dbReference type="SAM" id="Phobius"/>
    </source>
</evidence>
<evidence type="ECO:0000256" key="1">
    <source>
        <dbReference type="ARBA" id="ARBA00004651"/>
    </source>
</evidence>
<reference evidence="10" key="1">
    <citation type="journal article" date="2019" name="Int. J. Syst. Evol. Microbiol.">
        <title>The Global Catalogue of Microorganisms (GCM) 10K type strain sequencing project: providing services to taxonomists for standard genome sequencing and annotation.</title>
        <authorList>
            <consortium name="The Broad Institute Genomics Platform"/>
            <consortium name="The Broad Institute Genome Sequencing Center for Infectious Disease"/>
            <person name="Wu L."/>
            <person name="Ma J."/>
        </authorList>
    </citation>
    <scope>NUCLEOTIDE SEQUENCE [LARGE SCALE GENOMIC DNA]</scope>
    <source>
        <strain evidence="10">KCTC 52344</strain>
    </source>
</reference>
<name>A0ABW5JBF4_9BACT</name>
<keyword evidence="5 9" id="KW-0378">Hydrolase</keyword>
<proteinExistence type="predicted"/>
<gene>
    <name evidence="9" type="primary">xrtN</name>
    <name evidence="9" type="ORF">ACFSR2_15885</name>
</gene>
<feature type="transmembrane region" description="Helical" evidence="8">
    <location>
        <begin position="196"/>
        <end position="221"/>
    </location>
</feature>
<evidence type="ECO:0000256" key="7">
    <source>
        <dbReference type="ARBA" id="ARBA00023136"/>
    </source>
</evidence>
<evidence type="ECO:0000313" key="9">
    <source>
        <dbReference type="EMBL" id="MFD2522378.1"/>
    </source>
</evidence>
<feature type="transmembrane region" description="Helical" evidence="8">
    <location>
        <begin position="36"/>
        <end position="53"/>
    </location>
</feature>
<protein>
    <submittedName>
        <fullName evidence="9">Exosortase N</fullName>
        <ecNumber evidence="9">3.4.22.-</ecNumber>
    </submittedName>
</protein>
<dbReference type="InterPro" id="IPR031006">
    <property type="entry name" value="Exosort_XrtN"/>
</dbReference>
<dbReference type="Proteomes" id="UP001597510">
    <property type="component" value="Unassembled WGS sequence"/>
</dbReference>
<evidence type="ECO:0000256" key="6">
    <source>
        <dbReference type="ARBA" id="ARBA00022989"/>
    </source>
</evidence>
<dbReference type="EC" id="3.4.22.-" evidence="9"/>
<dbReference type="NCBIfam" id="TIGR04178">
    <property type="entry name" value="exo_archaeo"/>
    <property type="match status" value="1"/>
</dbReference>
<evidence type="ECO:0000256" key="4">
    <source>
        <dbReference type="ARBA" id="ARBA00022692"/>
    </source>
</evidence>
<feature type="transmembrane region" description="Helical" evidence="8">
    <location>
        <begin position="233"/>
        <end position="251"/>
    </location>
</feature>
<dbReference type="GO" id="GO:0016787">
    <property type="term" value="F:hydrolase activity"/>
    <property type="evidence" value="ECO:0007669"/>
    <property type="project" value="UniProtKB-KW"/>
</dbReference>
<feature type="transmembrane region" description="Helical" evidence="8">
    <location>
        <begin position="12"/>
        <end position="30"/>
    </location>
</feature>